<evidence type="ECO:0000313" key="2">
    <source>
        <dbReference type="EMBL" id="CAG7826014.1"/>
    </source>
</evidence>
<protein>
    <submittedName>
        <fullName evidence="2">Uncharacterized protein</fullName>
    </submittedName>
</protein>
<dbReference type="EMBL" id="CAJVCH010538266">
    <property type="protein sequence ID" value="CAG7826014.1"/>
    <property type="molecule type" value="Genomic_DNA"/>
</dbReference>
<reference evidence="2" key="1">
    <citation type="submission" date="2021-06" db="EMBL/GenBank/DDBJ databases">
        <authorList>
            <person name="Hodson N. C."/>
            <person name="Mongue J. A."/>
            <person name="Jaron S. K."/>
        </authorList>
    </citation>
    <scope>NUCLEOTIDE SEQUENCE</scope>
</reference>
<comment type="caution">
    <text evidence="2">The sequence shown here is derived from an EMBL/GenBank/DDBJ whole genome shotgun (WGS) entry which is preliminary data.</text>
</comment>
<dbReference type="AlphaFoldDB" id="A0A8J2KZ57"/>
<keyword evidence="1" id="KW-0175">Coiled coil</keyword>
<accession>A0A8J2KZ57</accession>
<proteinExistence type="predicted"/>
<sequence length="146" mass="16912">MKQADEADSLTIAMQKDGIKKLKERQIQLKQESDKQINIQSVDKEISSLSRKFAADEAKLQSFRTNKRESADKLRKARADYKEEMERIETHKLKQKSLIDEFEKCNATIEYAQKMVNLTTEKLDKITVGNIIDEHGNVINIQEQLT</sequence>
<evidence type="ECO:0000256" key="1">
    <source>
        <dbReference type="SAM" id="Coils"/>
    </source>
</evidence>
<evidence type="ECO:0000313" key="3">
    <source>
        <dbReference type="Proteomes" id="UP000708208"/>
    </source>
</evidence>
<gene>
    <name evidence="2" type="ORF">AFUS01_LOCUS36085</name>
</gene>
<keyword evidence="3" id="KW-1185">Reference proteome</keyword>
<name>A0A8J2KZ57_9HEXA</name>
<dbReference type="Proteomes" id="UP000708208">
    <property type="component" value="Unassembled WGS sequence"/>
</dbReference>
<feature type="non-terminal residue" evidence="2">
    <location>
        <position position="1"/>
    </location>
</feature>
<feature type="coiled-coil region" evidence="1">
    <location>
        <begin position="64"/>
        <end position="94"/>
    </location>
</feature>
<organism evidence="2 3">
    <name type="scientific">Allacma fusca</name>
    <dbReference type="NCBI Taxonomy" id="39272"/>
    <lineage>
        <taxon>Eukaryota</taxon>
        <taxon>Metazoa</taxon>
        <taxon>Ecdysozoa</taxon>
        <taxon>Arthropoda</taxon>
        <taxon>Hexapoda</taxon>
        <taxon>Collembola</taxon>
        <taxon>Symphypleona</taxon>
        <taxon>Sminthuridae</taxon>
        <taxon>Allacma</taxon>
    </lineage>
</organism>